<feature type="transmembrane region" description="Helical" evidence="5">
    <location>
        <begin position="239"/>
        <end position="256"/>
    </location>
</feature>
<evidence type="ECO:0000256" key="1">
    <source>
        <dbReference type="ARBA" id="ARBA00004141"/>
    </source>
</evidence>
<keyword evidence="5" id="KW-1003">Cell membrane</keyword>
<evidence type="ECO:0000256" key="4">
    <source>
        <dbReference type="ARBA" id="ARBA00023136"/>
    </source>
</evidence>
<dbReference type="RefSeq" id="WP_148689567.1">
    <property type="nucleotide sequence ID" value="NZ_LT671858.1"/>
</dbReference>
<evidence type="ECO:0000313" key="6">
    <source>
        <dbReference type="EMBL" id="SIM43885.1"/>
    </source>
</evidence>
<dbReference type="Proteomes" id="UP000195607">
    <property type="component" value="Chromosome I"/>
</dbReference>
<evidence type="ECO:0000313" key="7">
    <source>
        <dbReference type="Proteomes" id="UP000195607"/>
    </source>
</evidence>
<feature type="transmembrane region" description="Helical" evidence="5">
    <location>
        <begin position="48"/>
        <end position="67"/>
    </location>
</feature>
<feature type="transmembrane region" description="Helical" evidence="5">
    <location>
        <begin position="210"/>
        <end position="227"/>
    </location>
</feature>
<evidence type="ECO:0000256" key="2">
    <source>
        <dbReference type="ARBA" id="ARBA00022692"/>
    </source>
</evidence>
<evidence type="ECO:0000256" key="3">
    <source>
        <dbReference type="ARBA" id="ARBA00022989"/>
    </source>
</evidence>
<dbReference type="AlphaFoldDB" id="A0A1N5T740"/>
<dbReference type="GO" id="GO:0005886">
    <property type="term" value="C:plasma membrane"/>
    <property type="evidence" value="ECO:0007669"/>
    <property type="project" value="UniProtKB-SubCell"/>
</dbReference>
<gene>
    <name evidence="6" type="ORF">CSP5_0475</name>
</gene>
<protein>
    <recommendedName>
        <fullName evidence="5">Probable membrane transporter protein</fullName>
    </recommendedName>
</protein>
<evidence type="ECO:0000256" key="5">
    <source>
        <dbReference type="RuleBase" id="RU363041"/>
    </source>
</evidence>
<dbReference type="EMBL" id="LT671858">
    <property type="protein sequence ID" value="SIM43885.1"/>
    <property type="molecule type" value="Genomic_DNA"/>
</dbReference>
<sequence length="265" mass="28145">MFEINEVQIFLSIISGILVGFSLGLIGGGGSILAIPLLIYFVGFDHPHIVIGTTALAVGVNAYLNLIPHTLKKHVDYKIGLEFTIPGIAGVLIGSELGLLTPGNDLLFFFSFLMIGIAVYMLKRKCIDLSEMQRKVSNSSRSLAILILAGLIVGFASGYFGIGGGFLIVPGLLFGGGLNILQAVGTSLMAVGTFGVITAARYAISGDLDITISALFIVGGIFGGWFGARLAGKVPKRRLTQIFAVIVIIVAFYIMYQNYSVILHI</sequence>
<proteinExistence type="inferred from homology"/>
<keyword evidence="2 5" id="KW-0812">Transmembrane</keyword>
<keyword evidence="3 5" id="KW-1133">Transmembrane helix</keyword>
<reference evidence="6 7" key="1">
    <citation type="submission" date="2016-04" db="EMBL/GenBank/DDBJ databases">
        <authorList>
            <person name="Evans L.H."/>
            <person name="Alamgir A."/>
            <person name="Owens N."/>
            <person name="Weber N.D."/>
            <person name="Virtaneva K."/>
            <person name="Barbian K."/>
            <person name="Babar A."/>
            <person name="Rosenke K."/>
        </authorList>
    </citation>
    <scope>NUCLEOTIDE SEQUENCE [LARGE SCALE GENOMIC DNA]</scope>
    <source>
        <strain evidence="7">S5(T) (JCM 30642 \VKM B-2941)</strain>
    </source>
</reference>
<dbReference type="GeneID" id="41587777"/>
<accession>A0A1N5T740</accession>
<feature type="transmembrane region" description="Helical" evidence="5">
    <location>
        <begin position="79"/>
        <end position="100"/>
    </location>
</feature>
<feature type="transmembrane region" description="Helical" evidence="5">
    <location>
        <begin position="143"/>
        <end position="168"/>
    </location>
</feature>
<feature type="transmembrane region" description="Helical" evidence="5">
    <location>
        <begin position="180"/>
        <end position="203"/>
    </location>
</feature>
<comment type="subcellular location">
    <subcellularLocation>
        <location evidence="5">Cell membrane</location>
        <topology evidence="5">Multi-pass membrane protein</topology>
    </subcellularLocation>
    <subcellularLocation>
        <location evidence="1">Membrane</location>
        <topology evidence="1">Multi-pass membrane protein</topology>
    </subcellularLocation>
</comment>
<organism evidence="6 7">
    <name type="scientific">Cuniculiplasma divulgatum</name>
    <dbReference type="NCBI Taxonomy" id="1673428"/>
    <lineage>
        <taxon>Archaea</taxon>
        <taxon>Methanobacteriati</taxon>
        <taxon>Thermoplasmatota</taxon>
        <taxon>Thermoplasmata</taxon>
        <taxon>Thermoplasmatales</taxon>
        <taxon>Cuniculiplasmataceae</taxon>
        <taxon>Cuniculiplasma</taxon>
    </lineage>
</organism>
<dbReference type="InterPro" id="IPR002781">
    <property type="entry name" value="TM_pro_TauE-like"/>
</dbReference>
<dbReference type="Pfam" id="PF01925">
    <property type="entry name" value="TauE"/>
    <property type="match status" value="1"/>
</dbReference>
<dbReference type="PANTHER" id="PTHR43701:SF2">
    <property type="entry name" value="MEMBRANE TRANSPORTER PROTEIN YJNA-RELATED"/>
    <property type="match status" value="1"/>
</dbReference>
<feature type="transmembrane region" description="Helical" evidence="5">
    <location>
        <begin position="106"/>
        <end position="122"/>
    </location>
</feature>
<dbReference type="PANTHER" id="PTHR43701">
    <property type="entry name" value="MEMBRANE TRANSPORTER PROTEIN MJ0441-RELATED"/>
    <property type="match status" value="1"/>
</dbReference>
<feature type="transmembrane region" description="Helical" evidence="5">
    <location>
        <begin position="9"/>
        <end position="42"/>
    </location>
</feature>
<comment type="similarity">
    <text evidence="5">Belongs to the 4-toluene sulfonate uptake permease (TSUP) (TC 2.A.102) family.</text>
</comment>
<dbReference type="InterPro" id="IPR051598">
    <property type="entry name" value="TSUP/Inactive_protease-like"/>
</dbReference>
<name>A0A1N5T740_9ARCH</name>
<keyword evidence="4 5" id="KW-0472">Membrane</keyword>